<dbReference type="InterPro" id="IPR001119">
    <property type="entry name" value="SLH_dom"/>
</dbReference>
<dbReference type="PANTHER" id="PTHR43308">
    <property type="entry name" value="OUTER MEMBRANE PROTEIN ALPHA-RELATED"/>
    <property type="match status" value="1"/>
</dbReference>
<dbReference type="InterPro" id="IPR051465">
    <property type="entry name" value="Cell_Envelope_Struct_Comp"/>
</dbReference>
<dbReference type="Pfam" id="PF00395">
    <property type="entry name" value="SLH"/>
    <property type="match status" value="3"/>
</dbReference>
<dbReference type="Proteomes" id="UP000298324">
    <property type="component" value="Unassembled WGS sequence"/>
</dbReference>
<sequence>MGVKGKLLTLFVVIVLMITLAGVVSASQLTDINNHWAEKQIAKWVSDGLVTGYPDNTFRPGSDITRAEFVVLVNRAYGFSEKAEISFTDVKSGDWFAAEIQKAQAAGYVNGYDDGTFGPNKKISRQEAAAMLARLLKLDGSQSDVSKFSDKANIPQWSKNFIGAVAAKGYMGGYPDGTLQPAKSITRAETVTTLDRAVGTLFNSAGIFGSDQGTKTITGNVTVNVADVTIKNTIISGDLILVAGIGNGDVELDNVTVKGTTLVSGGGENSVVINNSSLSGELIVYRVNGKVRVVAKGTTSIDSVRLESAAKLEEDSLTGTGFKDVGILVIKPGEEIELEGDFENVSVETNADVQITGTSKVAKLTVNEDGEGAEIQVATGASVNTLTLKAKVTVTGKGTISKLVANEDANGSKIEQSITNITISGTATLTINGKDVSKSTSTGGGGGGGGGHDDDDDKDVNEETVNNIDELAAALVDENVETIILAADIDLQETLVIDREDLTIQGNTADKTRKITGNVNVEKTEVTLKNMTIDGDFTAGIGIGDGDVTLDNVEVTGASYFDGGGEHSAHLNGETVLGAVYANAEGLHINAEEGASICGTLTLNAGATLTAPSENVFSGDIVVGAGAANQTVTINAPVSASVNITINAQGMTFAANSPIQAAVQVNTGATLTGTGLQNSDVTVGGNATGQSVAIQAPVNNLVITVPAEVAVFENVSGSVTIEANDVVMEIAEEVIVTGQVVVQGAGLQIQTQSDLEVNNQQGGEVFYSGTGTVTGNNVVYTLPAPELDINYQNGTISVSEDMYDAEYKVDLELEWHDVDGAVDVDLADSLIKIRYKQAPPFTAAGITALVTARAEAPVIGIDYTAEATIQAITSAMERSASENFETSQPGMGLRLKLTPGETLYFRYRATNSSFASQPYELVVPVRPAAASFTGVRMSVDGLTAVLEGLPENAANFQFRVDVLGNDVWTGWSNLTVVGTTANLGMPANLKLKDGISKVQVRTKAATDKFAGISTQQTVVLPVTEPSITAISVANGEITITFSGAAPAGLALADFEYGATLDGEAYTLENPAYAEGKITFDAVTQTSAEQVLAVSIGKSEASTLLSEGGAAASVTIPALTVTKPSITAISVTNGEITITLSGAAPAGLALADFEYGATLDGEAYTLKNVAYADGKITFDAVAQTSAEQVLAVEVGKAETSTLLSEGSATDSVTIPALPVTKPSITAISITNGEITITLSGATPAGLALADFEYGATLDGVAYTLENPAYADGKITFDAVAQTSAEQVLAVEVGKAETSTKLSEGSATASVTIPALPSN</sequence>
<name>A0A4Y7RCY2_9FIRM</name>
<protein>
    <submittedName>
        <fullName evidence="4">Cellulosome-anchoring protein</fullName>
    </submittedName>
</protein>
<evidence type="ECO:0000259" key="3">
    <source>
        <dbReference type="PROSITE" id="PS51272"/>
    </source>
</evidence>
<dbReference type="Pfam" id="PF20585">
    <property type="entry name" value="Pectate_lyase_5"/>
    <property type="match status" value="1"/>
</dbReference>
<keyword evidence="1" id="KW-0677">Repeat</keyword>
<dbReference type="InterPro" id="IPR046776">
    <property type="entry name" value="Pectate_lyase_5"/>
</dbReference>
<feature type="domain" description="SLH" evidence="3">
    <location>
        <begin position="148"/>
        <end position="208"/>
    </location>
</feature>
<reference evidence="4 5" key="1">
    <citation type="journal article" date="2018" name="Environ. Microbiol.">
        <title>Novel energy conservation strategies and behaviour of Pelotomaculum schinkii driving syntrophic propionate catabolism.</title>
        <authorList>
            <person name="Hidalgo-Ahumada C.A.P."/>
            <person name="Nobu M.K."/>
            <person name="Narihiro T."/>
            <person name="Tamaki H."/>
            <person name="Liu W.T."/>
            <person name="Kamagata Y."/>
            <person name="Stams A.J.M."/>
            <person name="Imachi H."/>
            <person name="Sousa D.Z."/>
        </authorList>
    </citation>
    <scope>NUCLEOTIDE SEQUENCE [LARGE SCALE GENOMIC DNA]</scope>
    <source>
        <strain evidence="4 5">HH</strain>
    </source>
</reference>
<keyword evidence="5" id="KW-1185">Reference proteome</keyword>
<dbReference type="EMBL" id="QFGA01000001">
    <property type="protein sequence ID" value="TEB06686.1"/>
    <property type="molecule type" value="Genomic_DNA"/>
</dbReference>
<evidence type="ECO:0000256" key="2">
    <source>
        <dbReference type="SAM" id="MobiDB-lite"/>
    </source>
</evidence>
<dbReference type="PROSITE" id="PS51272">
    <property type="entry name" value="SLH"/>
    <property type="match status" value="3"/>
</dbReference>
<feature type="domain" description="SLH" evidence="3">
    <location>
        <begin position="83"/>
        <end position="146"/>
    </location>
</feature>
<comment type="caution">
    <text evidence="4">The sequence shown here is derived from an EMBL/GenBank/DDBJ whole genome shotgun (WGS) entry which is preliminary data.</text>
</comment>
<gene>
    <name evidence="4" type="primary">ancA_2</name>
    <name evidence="4" type="ORF">Psch_00218</name>
</gene>
<evidence type="ECO:0000313" key="4">
    <source>
        <dbReference type="EMBL" id="TEB06686.1"/>
    </source>
</evidence>
<dbReference type="RefSeq" id="WP_190238860.1">
    <property type="nucleotide sequence ID" value="NZ_QFGA01000001.1"/>
</dbReference>
<feature type="region of interest" description="Disordered" evidence="2">
    <location>
        <begin position="433"/>
        <end position="460"/>
    </location>
</feature>
<accession>A0A4Y7RCY2</accession>
<evidence type="ECO:0000256" key="1">
    <source>
        <dbReference type="ARBA" id="ARBA00022737"/>
    </source>
</evidence>
<evidence type="ECO:0000313" key="5">
    <source>
        <dbReference type="Proteomes" id="UP000298324"/>
    </source>
</evidence>
<dbReference type="PANTHER" id="PTHR43308:SF5">
    <property type="entry name" value="S-LAYER PROTEIN _ PEPTIDOGLYCAN ENDO-BETA-N-ACETYLGLUCOSAMINIDASE"/>
    <property type="match status" value="1"/>
</dbReference>
<organism evidence="4 5">
    <name type="scientific">Pelotomaculum schinkii</name>
    <dbReference type="NCBI Taxonomy" id="78350"/>
    <lineage>
        <taxon>Bacteria</taxon>
        <taxon>Bacillati</taxon>
        <taxon>Bacillota</taxon>
        <taxon>Clostridia</taxon>
        <taxon>Eubacteriales</taxon>
        <taxon>Desulfotomaculaceae</taxon>
        <taxon>Pelotomaculum</taxon>
    </lineage>
</organism>
<proteinExistence type="predicted"/>
<feature type="domain" description="SLH" evidence="3">
    <location>
        <begin position="24"/>
        <end position="82"/>
    </location>
</feature>